<keyword evidence="2" id="KW-1185">Reference proteome</keyword>
<sequence length="67" mass="7458">MSTAAPDVVPYDQAIANARAVLDRARLRIARDRAAGRLSPEHELICRRLERQQATQAQQQTPHRAAA</sequence>
<reference evidence="1 2" key="1">
    <citation type="submission" date="2016-11" db="EMBL/GenBank/DDBJ databases">
        <authorList>
            <person name="Adame A."/>
            <person name="Tommaney K.S."/>
            <person name="Leatherman A.T."/>
            <person name="Nguyen L.K."/>
            <person name="Nayek S."/>
            <person name="Bhuiyan S."/>
            <person name="Layton S.R."/>
            <person name="Donegan-Quick R."/>
            <person name="Schaff J."/>
            <person name="Hughes L.E."/>
            <person name="Garlena R.A."/>
            <person name="Russell D.A."/>
            <person name="Pope W.H."/>
            <person name="Jacobs-Sera D."/>
            <person name="Hendrix R.W."/>
            <person name="Hatfull G.F."/>
        </authorList>
    </citation>
    <scope>NUCLEOTIDE SEQUENCE [LARGE SCALE GENOMIC DNA]</scope>
</reference>
<organism evidence="1 2">
    <name type="scientific">Streptomyces phage Picard</name>
    <dbReference type="NCBI Taxonomy" id="1920311"/>
    <lineage>
        <taxon>Viruses</taxon>
        <taxon>Duplodnaviria</taxon>
        <taxon>Heunggongvirae</taxon>
        <taxon>Uroviricota</taxon>
        <taxon>Caudoviricetes</taxon>
        <taxon>Picardvirus</taxon>
        <taxon>Picardvirus picard</taxon>
    </lineage>
</organism>
<accession>A0A1J0MCA2</accession>
<evidence type="ECO:0000313" key="1">
    <source>
        <dbReference type="EMBL" id="APD18564.1"/>
    </source>
</evidence>
<dbReference type="Proteomes" id="UP000226324">
    <property type="component" value="Segment"/>
</dbReference>
<protein>
    <submittedName>
        <fullName evidence="1">Uncharacterized protein</fullName>
    </submittedName>
</protein>
<proteinExistence type="predicted"/>
<name>A0A1J0MCA2_9CAUD</name>
<evidence type="ECO:0000313" key="2">
    <source>
        <dbReference type="Proteomes" id="UP000226324"/>
    </source>
</evidence>
<gene>
    <name evidence="1" type="ORF">SEA_PICARD_34</name>
</gene>
<dbReference type="EMBL" id="KY092480">
    <property type="protein sequence ID" value="APD18564.1"/>
    <property type="molecule type" value="Genomic_DNA"/>
</dbReference>